<dbReference type="Gene3D" id="3.40.50.11500">
    <property type="match status" value="1"/>
</dbReference>
<keyword evidence="6" id="KW-1185">Reference proteome</keyword>
<dbReference type="PROSITE" id="PS50211">
    <property type="entry name" value="DENN"/>
    <property type="match status" value="1"/>
</dbReference>
<feature type="region of interest" description="Disordered" evidence="2">
    <location>
        <begin position="213"/>
        <end position="292"/>
    </location>
</feature>
<dbReference type="GO" id="GO:0005085">
    <property type="term" value="F:guanyl-nucleotide exchange factor activity"/>
    <property type="evidence" value="ECO:0007669"/>
    <property type="project" value="UniProtKB-KW"/>
</dbReference>
<dbReference type="InterPro" id="IPR051942">
    <property type="entry name" value="DENN_domain_containing_2"/>
</dbReference>
<dbReference type="InterPro" id="IPR043153">
    <property type="entry name" value="DENN_C"/>
</dbReference>
<reference evidence="5" key="3">
    <citation type="submission" date="2025-09" db="UniProtKB">
        <authorList>
            <consortium name="Ensembl"/>
        </authorList>
    </citation>
    <scope>IDENTIFICATION</scope>
</reference>
<dbReference type="PANTHER" id="PTHR15288">
    <property type="entry name" value="DENN DOMAIN-CONTAINING PROTEIN 2"/>
    <property type="match status" value="1"/>
</dbReference>
<dbReference type="InterPro" id="IPR037516">
    <property type="entry name" value="Tripartite_DENN"/>
</dbReference>
<dbReference type="SMART" id="SM00800">
    <property type="entry name" value="uDENN"/>
    <property type="match status" value="1"/>
</dbReference>
<dbReference type="Pfam" id="PF02141">
    <property type="entry name" value="DENN"/>
    <property type="match status" value="1"/>
</dbReference>
<proteinExistence type="predicted"/>
<feature type="compositionally biased region" description="Polar residues" evidence="2">
    <location>
        <begin position="230"/>
        <end position="244"/>
    </location>
</feature>
<dbReference type="FunFam" id="3.40.50.11500:FF:000004">
    <property type="entry name" value="DENN domain-containing protein 2C isoform X1"/>
    <property type="match status" value="1"/>
</dbReference>
<evidence type="ECO:0000256" key="2">
    <source>
        <dbReference type="SAM" id="MobiDB-lite"/>
    </source>
</evidence>
<reference evidence="5" key="1">
    <citation type="submission" date="2021-04" db="EMBL/GenBank/DDBJ databases">
        <authorList>
            <consortium name="Wellcome Sanger Institute Data Sharing"/>
        </authorList>
    </citation>
    <scope>NUCLEOTIDE SEQUENCE [LARGE SCALE GENOMIC DNA]</scope>
</reference>
<feature type="compositionally biased region" description="Polar residues" evidence="2">
    <location>
        <begin position="52"/>
        <end position="62"/>
    </location>
</feature>
<feature type="region of interest" description="Disordered" evidence="2">
    <location>
        <begin position="376"/>
        <end position="398"/>
    </location>
</feature>
<dbReference type="PANTHER" id="PTHR15288:SF6">
    <property type="entry name" value="DENN DOMAIN-CONTAINING PROTEIN 2C"/>
    <property type="match status" value="1"/>
</dbReference>
<name>A0A671XTC3_SPAAU</name>
<keyword evidence="3" id="KW-1133">Transmembrane helix</keyword>
<dbReference type="InterPro" id="IPR005112">
    <property type="entry name" value="dDENN_dom"/>
</dbReference>
<reference evidence="5" key="2">
    <citation type="submission" date="2025-08" db="UniProtKB">
        <authorList>
            <consortium name="Ensembl"/>
        </authorList>
    </citation>
    <scope>IDENTIFICATION</scope>
</reference>
<sequence length="924" mass="103496">MLALRLEQGKRGGGEVDRLQKGATVAWQGRQSGRPPSREQGINIREKISQWEGRSQQGSSQDAGLKAHPPTVSRSLSGDILGNGGSRGGPHAKASLSKAKSLDFREGPSQAGHGVVGRKSEPLQFSATTQGNKPLAAQVLIPPKVEANTANSTGEKIFTANGNQKTDHILDVKVVSKPLPPSTDDQEDNMPAGNFYTSRGFWRKLEGDRLLWEKGRDSSGDPQAPPKPQRTFQYRGTNSNSTGHTIRWDSGSPHNNRSNPRSRKVAHPPNFPPPPCPVENTNGLSRHKKNRKSFEYEDAARLTVREGSLGGGSRNSGLYHAYSDDNIYEDICDTCNYLKPSDKSTLLVFKLPPKPQTLQGHAGKVERKRFQTITASKSSTVADSSKPATPRRASTQKIHRTPQVNSKWFFSLVFTMTEVFSVLQSGRPTKWSGSRRSVYIQSTLKRRPGYRTLERDLIQHQQQQLFQIFVVVSLRKGSPGNTYTPEITQQFPKMFEKSSRLSREAEDQLKVIPKFCFPDSQDWKPSAHMPSETFSFVLTGEDGSRWFCYCRKILPSGKGKRLPEVHCIVSKLGCFNLFAKILEEVERRREISPALVYPFMRSVMEAPFPAPGRTVTVKSFLPGSGNEVLTLCRPVDSRLEHVDFDSLLQCLSVGKLLQVFASILLERRVIFVADKLSVLSRCSHAVLALLYPFTWQHTFVPVLPASMLDISCSPTPFLIGVLTPCLPEVLELPIEEVLIVDLCADKFVIQLGDEDCILPSKLQAALQQILEEREDILRQENGDRCEGCSLVSEGFVRFFVELVGHYPFHMVESSNGSRELQRDSFRKSHPSRGVRQFLQLFMDTQMFAGFIQDKELRKGGGRGLFEARVAEYMDSYPEPEPSGVNKFLKGLGKSYSVIQCSLSKVHFLHFLMVFPFFFSLFFFF</sequence>
<dbReference type="Gene3D" id="3.30.450.200">
    <property type="match status" value="1"/>
</dbReference>
<keyword evidence="3" id="KW-0812">Transmembrane</keyword>
<evidence type="ECO:0000313" key="5">
    <source>
        <dbReference type="Ensembl" id="ENSSAUP00010054403.1"/>
    </source>
</evidence>
<dbReference type="SMART" id="SM00801">
    <property type="entry name" value="dDENN"/>
    <property type="match status" value="1"/>
</dbReference>
<evidence type="ECO:0000313" key="6">
    <source>
        <dbReference type="Proteomes" id="UP000472265"/>
    </source>
</evidence>
<evidence type="ECO:0000256" key="1">
    <source>
        <dbReference type="ARBA" id="ARBA00022658"/>
    </source>
</evidence>
<feature type="domain" description="UDENN" evidence="4">
    <location>
        <begin position="468"/>
        <end position="861"/>
    </location>
</feature>
<keyword evidence="3" id="KW-0472">Membrane</keyword>
<dbReference type="Ensembl" id="ENSSAUT00010057178.1">
    <property type="protein sequence ID" value="ENSSAUP00010054403.1"/>
    <property type="gene ID" value="ENSSAUG00010022420.1"/>
</dbReference>
<accession>A0A671XTC3</accession>
<dbReference type="InterPro" id="IPR001194">
    <property type="entry name" value="cDENN_dom"/>
</dbReference>
<dbReference type="Proteomes" id="UP000472265">
    <property type="component" value="Chromosome 7"/>
</dbReference>
<dbReference type="SMART" id="SM00799">
    <property type="entry name" value="DENN"/>
    <property type="match status" value="1"/>
</dbReference>
<feature type="transmembrane region" description="Helical" evidence="3">
    <location>
        <begin position="905"/>
        <end position="923"/>
    </location>
</feature>
<keyword evidence="1" id="KW-0344">Guanine-nucleotide releasing factor</keyword>
<dbReference type="GeneTree" id="ENSGT00950000182931"/>
<gene>
    <name evidence="5" type="primary">DENND2C</name>
    <name evidence="5" type="synonym">dennd2c</name>
</gene>
<feature type="compositionally biased region" description="Basic and acidic residues" evidence="2">
    <location>
        <begin position="7"/>
        <end position="20"/>
    </location>
</feature>
<organism evidence="5 6">
    <name type="scientific">Sparus aurata</name>
    <name type="common">Gilthead sea bream</name>
    <dbReference type="NCBI Taxonomy" id="8175"/>
    <lineage>
        <taxon>Eukaryota</taxon>
        <taxon>Metazoa</taxon>
        <taxon>Chordata</taxon>
        <taxon>Craniata</taxon>
        <taxon>Vertebrata</taxon>
        <taxon>Euteleostomi</taxon>
        <taxon>Actinopterygii</taxon>
        <taxon>Neopterygii</taxon>
        <taxon>Teleostei</taxon>
        <taxon>Neoteleostei</taxon>
        <taxon>Acanthomorphata</taxon>
        <taxon>Eupercaria</taxon>
        <taxon>Spariformes</taxon>
        <taxon>Sparidae</taxon>
        <taxon>Sparus</taxon>
    </lineage>
</organism>
<dbReference type="InterPro" id="IPR005113">
    <property type="entry name" value="uDENN_dom"/>
</dbReference>
<dbReference type="Pfam" id="PF03456">
    <property type="entry name" value="uDENN"/>
    <property type="match status" value="1"/>
</dbReference>
<evidence type="ECO:0000256" key="3">
    <source>
        <dbReference type="SAM" id="Phobius"/>
    </source>
</evidence>
<dbReference type="AlphaFoldDB" id="A0A671XTC3"/>
<evidence type="ECO:0000259" key="4">
    <source>
        <dbReference type="PROSITE" id="PS50211"/>
    </source>
</evidence>
<dbReference type="Pfam" id="PF03455">
    <property type="entry name" value="dDENN"/>
    <property type="match status" value="1"/>
</dbReference>
<feature type="region of interest" description="Disordered" evidence="2">
    <location>
        <begin position="176"/>
        <end position="196"/>
    </location>
</feature>
<feature type="region of interest" description="Disordered" evidence="2">
    <location>
        <begin position="1"/>
        <end position="122"/>
    </location>
</feature>
<protein>
    <submittedName>
        <fullName evidence="5">DENN domain containing 2C</fullName>
    </submittedName>
</protein>